<dbReference type="Pfam" id="PF00320">
    <property type="entry name" value="GATA"/>
    <property type="match status" value="2"/>
</dbReference>
<dbReference type="InterPro" id="IPR039355">
    <property type="entry name" value="Transcription_factor_GATA"/>
</dbReference>
<dbReference type="InterPro" id="IPR000679">
    <property type="entry name" value="Znf_GATA"/>
</dbReference>
<dbReference type="GO" id="GO:0000978">
    <property type="term" value="F:RNA polymerase II cis-regulatory region sequence-specific DNA binding"/>
    <property type="evidence" value="ECO:0007669"/>
    <property type="project" value="TreeGrafter"/>
</dbReference>
<dbReference type="PRINTS" id="PR00619">
    <property type="entry name" value="GATAZNFINGER"/>
</dbReference>
<dbReference type="PROSITE" id="PS00344">
    <property type="entry name" value="GATA_ZN_FINGER_1"/>
    <property type="match status" value="1"/>
</dbReference>
<dbReference type="InterPro" id="IPR013088">
    <property type="entry name" value="Znf_NHR/GATA"/>
</dbReference>
<organism evidence="9 10">
    <name type="scientific">Mycena rosella</name>
    <name type="common">Pink bonnet</name>
    <name type="synonym">Agaricus rosellus</name>
    <dbReference type="NCBI Taxonomy" id="1033263"/>
    <lineage>
        <taxon>Eukaryota</taxon>
        <taxon>Fungi</taxon>
        <taxon>Dikarya</taxon>
        <taxon>Basidiomycota</taxon>
        <taxon>Agaricomycotina</taxon>
        <taxon>Agaricomycetes</taxon>
        <taxon>Agaricomycetidae</taxon>
        <taxon>Agaricales</taxon>
        <taxon>Marasmiineae</taxon>
        <taxon>Mycenaceae</taxon>
        <taxon>Mycena</taxon>
    </lineage>
</organism>
<dbReference type="Proteomes" id="UP001221757">
    <property type="component" value="Unassembled WGS sequence"/>
</dbReference>
<evidence type="ECO:0000313" key="9">
    <source>
        <dbReference type="EMBL" id="KAJ7615696.1"/>
    </source>
</evidence>
<dbReference type="CDD" id="cd00202">
    <property type="entry name" value="ZnF_GATA"/>
    <property type="match status" value="2"/>
</dbReference>
<feature type="domain" description="GATA-type" evidence="8">
    <location>
        <begin position="278"/>
        <end position="326"/>
    </location>
</feature>
<evidence type="ECO:0000256" key="7">
    <source>
        <dbReference type="SAM" id="MobiDB-lite"/>
    </source>
</evidence>
<evidence type="ECO:0000313" key="10">
    <source>
        <dbReference type="Proteomes" id="UP001221757"/>
    </source>
</evidence>
<feature type="compositionally biased region" description="Low complexity" evidence="7">
    <location>
        <begin position="182"/>
        <end position="192"/>
    </location>
</feature>
<accession>A0AAD7BAL3</accession>
<evidence type="ECO:0000256" key="6">
    <source>
        <dbReference type="PROSITE-ProRule" id="PRU00094"/>
    </source>
</evidence>
<gene>
    <name evidence="9" type="ORF">B0H17DRAFT_1220402</name>
</gene>
<dbReference type="GO" id="GO:0005634">
    <property type="term" value="C:nucleus"/>
    <property type="evidence" value="ECO:0007669"/>
    <property type="project" value="UniProtKB-SubCell"/>
</dbReference>
<dbReference type="PROSITE" id="PS50114">
    <property type="entry name" value="GATA_ZN_FINGER_2"/>
    <property type="match status" value="2"/>
</dbReference>
<name>A0AAD7BAL3_MYCRO</name>
<dbReference type="GO" id="GO:0045944">
    <property type="term" value="P:positive regulation of transcription by RNA polymerase II"/>
    <property type="evidence" value="ECO:0007669"/>
    <property type="project" value="TreeGrafter"/>
</dbReference>
<dbReference type="GO" id="GO:0008270">
    <property type="term" value="F:zinc ion binding"/>
    <property type="evidence" value="ECO:0007669"/>
    <property type="project" value="UniProtKB-KW"/>
</dbReference>
<dbReference type="PANTHER" id="PTHR10071:SF281">
    <property type="entry name" value="BOX A-BINDING FACTOR-RELATED"/>
    <property type="match status" value="1"/>
</dbReference>
<sequence>MSQSSLLFASHPDLQRMGRMNVSNSSPPMAYDYHPTLSSGAGWSQQIFSCGPQRTQQEQNRATLIYSETPMQSPWVQLPPTGPYSLPLVQWQAEFAFSLQNIMSPSESKDWRRHIEPQSYHHTPSVSPSPGWPLRSIEPLDSNCWSEMILSGLAVPSPSAVQYTTQSPPPLRYLLPTPSPSPSVSSSGRLSPISCTGSGAPVRRMTVDTDTHIKMCSHCSATSTPLWRRDPATHRPLCNACGLYLQQRNKMRPAALIAADQRDDDDDSDAGLAPGAPECSHCHTHRTSVWRRSKTGAKLCNACGVYARLRGRDRPLSLRRNRIRPRYKHPKET</sequence>
<evidence type="ECO:0000256" key="4">
    <source>
        <dbReference type="ARBA" id="ARBA00022833"/>
    </source>
</evidence>
<feature type="domain" description="GATA-type" evidence="8">
    <location>
        <begin position="216"/>
        <end position="256"/>
    </location>
</feature>
<keyword evidence="5" id="KW-0539">Nucleus</keyword>
<feature type="region of interest" description="Disordered" evidence="7">
    <location>
        <begin position="178"/>
        <end position="197"/>
    </location>
</feature>
<evidence type="ECO:0000256" key="1">
    <source>
        <dbReference type="ARBA" id="ARBA00004123"/>
    </source>
</evidence>
<keyword evidence="10" id="KW-1185">Reference proteome</keyword>
<dbReference type="PANTHER" id="PTHR10071">
    <property type="entry name" value="TRANSCRIPTION FACTOR GATA FAMILY MEMBER"/>
    <property type="match status" value="1"/>
</dbReference>
<evidence type="ECO:0000259" key="8">
    <source>
        <dbReference type="PROSITE" id="PS50114"/>
    </source>
</evidence>
<proteinExistence type="predicted"/>
<dbReference type="SUPFAM" id="SSF57716">
    <property type="entry name" value="Glucocorticoid receptor-like (DNA-binding domain)"/>
    <property type="match status" value="2"/>
</dbReference>
<dbReference type="EMBL" id="JARKIE010000830">
    <property type="protein sequence ID" value="KAJ7615696.1"/>
    <property type="molecule type" value="Genomic_DNA"/>
</dbReference>
<evidence type="ECO:0000256" key="2">
    <source>
        <dbReference type="ARBA" id="ARBA00022723"/>
    </source>
</evidence>
<dbReference type="GO" id="GO:0000122">
    <property type="term" value="P:negative regulation of transcription by RNA polymerase II"/>
    <property type="evidence" value="ECO:0007669"/>
    <property type="project" value="TreeGrafter"/>
</dbReference>
<keyword evidence="2" id="KW-0479">Metal-binding</keyword>
<comment type="subcellular location">
    <subcellularLocation>
        <location evidence="1">Nucleus</location>
    </subcellularLocation>
</comment>
<reference evidence="9" key="1">
    <citation type="submission" date="2023-03" db="EMBL/GenBank/DDBJ databases">
        <title>Massive genome expansion in bonnet fungi (Mycena s.s.) driven by repeated elements and novel gene families across ecological guilds.</title>
        <authorList>
            <consortium name="Lawrence Berkeley National Laboratory"/>
            <person name="Harder C.B."/>
            <person name="Miyauchi S."/>
            <person name="Viragh M."/>
            <person name="Kuo A."/>
            <person name="Thoen E."/>
            <person name="Andreopoulos B."/>
            <person name="Lu D."/>
            <person name="Skrede I."/>
            <person name="Drula E."/>
            <person name="Henrissat B."/>
            <person name="Morin E."/>
            <person name="Kohler A."/>
            <person name="Barry K."/>
            <person name="LaButti K."/>
            <person name="Morin E."/>
            <person name="Salamov A."/>
            <person name="Lipzen A."/>
            <person name="Mereny Z."/>
            <person name="Hegedus B."/>
            <person name="Baldrian P."/>
            <person name="Stursova M."/>
            <person name="Weitz H."/>
            <person name="Taylor A."/>
            <person name="Grigoriev I.V."/>
            <person name="Nagy L.G."/>
            <person name="Martin F."/>
            <person name="Kauserud H."/>
        </authorList>
    </citation>
    <scope>NUCLEOTIDE SEQUENCE</scope>
    <source>
        <strain evidence="9">CBHHK067</strain>
    </source>
</reference>
<dbReference type="SMART" id="SM00401">
    <property type="entry name" value="ZnF_GATA"/>
    <property type="match status" value="2"/>
</dbReference>
<dbReference type="GO" id="GO:0000981">
    <property type="term" value="F:DNA-binding transcription factor activity, RNA polymerase II-specific"/>
    <property type="evidence" value="ECO:0007669"/>
    <property type="project" value="TreeGrafter"/>
</dbReference>
<comment type="caution">
    <text evidence="9">The sequence shown here is derived from an EMBL/GenBank/DDBJ whole genome shotgun (WGS) entry which is preliminary data.</text>
</comment>
<evidence type="ECO:0000256" key="5">
    <source>
        <dbReference type="ARBA" id="ARBA00023242"/>
    </source>
</evidence>
<evidence type="ECO:0000256" key="3">
    <source>
        <dbReference type="ARBA" id="ARBA00022771"/>
    </source>
</evidence>
<keyword evidence="3 6" id="KW-0863">Zinc-finger</keyword>
<protein>
    <recommendedName>
        <fullName evidence="8">GATA-type domain-containing protein</fullName>
    </recommendedName>
</protein>
<dbReference type="AlphaFoldDB" id="A0AAD7BAL3"/>
<dbReference type="Gene3D" id="3.30.50.10">
    <property type="entry name" value="Erythroid Transcription Factor GATA-1, subunit A"/>
    <property type="match status" value="2"/>
</dbReference>
<keyword evidence="4" id="KW-0862">Zinc</keyword>